<dbReference type="InterPro" id="IPR016161">
    <property type="entry name" value="Ald_DH/histidinol_DH"/>
</dbReference>
<proteinExistence type="predicted"/>
<dbReference type="RefSeq" id="WP_344548318.1">
    <property type="nucleotide sequence ID" value="NZ_BAAATD010000018.1"/>
</dbReference>
<dbReference type="Pfam" id="PF05893">
    <property type="entry name" value="LuxC"/>
    <property type="match status" value="1"/>
</dbReference>
<evidence type="ECO:0000313" key="2">
    <source>
        <dbReference type="EMBL" id="GAA2634203.1"/>
    </source>
</evidence>
<dbReference type="InterPro" id="IPR008670">
    <property type="entry name" value="CoA_reduct_LuxC"/>
</dbReference>
<keyword evidence="1" id="KW-0521">NADP</keyword>
<sequence>MNVRQHFPAGEPVSVETLLAEVTAPPVNGDPLSFGDERVRDFLGAVSRRLLKPSVTRRHPELGALGFFLRPTELARVVDSAAERSPYRLRFPRGLVFHIPPANVDTVFVYSWALSALAGNANVVRLSTRGGGASEVILRVLHDALGEADPAVARTQRLVGYERSDATTQALSAACDLRVVWGGDASVTAVRRHALRPQARDLTFPDRSSLAAISVTGWQAAGPERRRAAAEGLANDAYWFDQAACSSPRTLFWVGEASAAGTARHEFEELLAQVVEARGFTVDAAMAVEKRVGAYGMAAEGAASAIRFHGNTVTTLDLAEPARLPRRWLGAGTFACAVVDHLNDLIPLISRKDQTLSTFGFAPATLRAFAAAAGRRGVDRIVPVGSALSFAATWDGYDLLREFTRVMTISP</sequence>
<keyword evidence="3" id="KW-1185">Reference proteome</keyword>
<accession>A0ABN3QSK3</accession>
<comment type="caution">
    <text evidence="2">The sequence shown here is derived from an EMBL/GenBank/DDBJ whole genome shotgun (WGS) entry which is preliminary data.</text>
</comment>
<gene>
    <name evidence="2" type="ORF">GCM10010411_86220</name>
</gene>
<dbReference type="Proteomes" id="UP001501509">
    <property type="component" value="Unassembled WGS sequence"/>
</dbReference>
<name>A0ABN3QSK3_9ACTN</name>
<evidence type="ECO:0000313" key="3">
    <source>
        <dbReference type="Proteomes" id="UP001501509"/>
    </source>
</evidence>
<dbReference type="SUPFAM" id="SSF53720">
    <property type="entry name" value="ALDH-like"/>
    <property type="match status" value="1"/>
</dbReference>
<reference evidence="2 3" key="1">
    <citation type="journal article" date="2019" name="Int. J. Syst. Evol. Microbiol.">
        <title>The Global Catalogue of Microorganisms (GCM) 10K type strain sequencing project: providing services to taxonomists for standard genome sequencing and annotation.</title>
        <authorList>
            <consortium name="The Broad Institute Genomics Platform"/>
            <consortium name="The Broad Institute Genome Sequencing Center for Infectious Disease"/>
            <person name="Wu L."/>
            <person name="Ma J."/>
        </authorList>
    </citation>
    <scope>NUCLEOTIDE SEQUENCE [LARGE SCALE GENOMIC DNA]</scope>
    <source>
        <strain evidence="2 3">JCM 6833</strain>
    </source>
</reference>
<dbReference type="EMBL" id="BAAATD010000018">
    <property type="protein sequence ID" value="GAA2634203.1"/>
    <property type="molecule type" value="Genomic_DNA"/>
</dbReference>
<protein>
    <submittedName>
        <fullName evidence="2">Acyl-CoA reductase</fullName>
    </submittedName>
</protein>
<organism evidence="2 3">
    <name type="scientific">Actinomadura fulvescens</name>
    <dbReference type="NCBI Taxonomy" id="46160"/>
    <lineage>
        <taxon>Bacteria</taxon>
        <taxon>Bacillati</taxon>
        <taxon>Actinomycetota</taxon>
        <taxon>Actinomycetes</taxon>
        <taxon>Streptosporangiales</taxon>
        <taxon>Thermomonosporaceae</taxon>
        <taxon>Actinomadura</taxon>
    </lineage>
</organism>
<evidence type="ECO:0000256" key="1">
    <source>
        <dbReference type="ARBA" id="ARBA00022857"/>
    </source>
</evidence>